<evidence type="ECO:0000313" key="13">
    <source>
        <dbReference type="EMBL" id="CAD7445681.1"/>
    </source>
</evidence>
<feature type="domain" description="VHS" evidence="10">
    <location>
        <begin position="35"/>
        <end position="182"/>
    </location>
</feature>
<dbReference type="Gene3D" id="2.60.40.1230">
    <property type="match status" value="1"/>
</dbReference>
<evidence type="ECO:0000256" key="8">
    <source>
        <dbReference type="ARBA" id="ARBA00023034"/>
    </source>
</evidence>
<dbReference type="InterPro" id="IPR002014">
    <property type="entry name" value="VHS_dom"/>
</dbReference>
<dbReference type="PROSITE" id="PS50180">
    <property type="entry name" value="GAE"/>
    <property type="match status" value="1"/>
</dbReference>
<comment type="subcellular location">
    <subcellularLocation>
        <location evidence="2">Early endosome membrane</location>
        <topology evidence="2">Peripheral membrane protein</topology>
    </subcellularLocation>
    <subcellularLocation>
        <location evidence="1">Golgi apparatus</location>
        <location evidence="1">trans-Golgi network membrane</location>
        <topology evidence="1">Peripheral membrane protein</topology>
    </subcellularLocation>
</comment>
<dbReference type="SMART" id="SM00809">
    <property type="entry name" value="Alpha_adaptinC2"/>
    <property type="match status" value="1"/>
</dbReference>
<dbReference type="InterPro" id="IPR008942">
    <property type="entry name" value="ENTH_VHS"/>
</dbReference>
<dbReference type="Pfam" id="PF03127">
    <property type="entry name" value="GAT"/>
    <property type="match status" value="1"/>
</dbReference>
<dbReference type="SUPFAM" id="SSF49348">
    <property type="entry name" value="Clathrin adaptor appendage domain"/>
    <property type="match status" value="1"/>
</dbReference>
<evidence type="ECO:0000256" key="2">
    <source>
        <dbReference type="ARBA" id="ARBA00004220"/>
    </source>
</evidence>
<dbReference type="SUPFAM" id="SSF89009">
    <property type="entry name" value="GAT-like domain"/>
    <property type="match status" value="1"/>
</dbReference>
<reference evidence="13" key="1">
    <citation type="submission" date="2020-11" db="EMBL/GenBank/DDBJ databases">
        <authorList>
            <person name="Tran Van P."/>
        </authorList>
    </citation>
    <scope>NUCLEOTIDE SEQUENCE</scope>
</reference>
<evidence type="ECO:0000259" key="11">
    <source>
        <dbReference type="PROSITE" id="PS50180"/>
    </source>
</evidence>
<dbReference type="PANTHER" id="PTHR45905:SF1">
    <property type="entry name" value="GOLGI-LOCALIZED, GAMMA-ADAPTIN EAR CONTAINING, ARF BINDING PROTEIN"/>
    <property type="match status" value="1"/>
</dbReference>
<comment type="similarity">
    <text evidence="3">Belongs to the GGA protein family.</text>
</comment>
<dbReference type="CDD" id="cd14234">
    <property type="entry name" value="GAT_GGA_meta"/>
    <property type="match status" value="1"/>
</dbReference>
<keyword evidence="6" id="KW-0832">Ubl conjugation</keyword>
<dbReference type="InterPro" id="IPR038425">
    <property type="entry name" value="GAT_sf"/>
</dbReference>
<dbReference type="GO" id="GO:0006893">
    <property type="term" value="P:Golgi to plasma membrane transport"/>
    <property type="evidence" value="ECO:0007669"/>
    <property type="project" value="TreeGrafter"/>
</dbReference>
<evidence type="ECO:0000259" key="10">
    <source>
        <dbReference type="PROSITE" id="PS50179"/>
    </source>
</evidence>
<evidence type="ECO:0000256" key="4">
    <source>
        <dbReference type="ARBA" id="ARBA00022448"/>
    </source>
</evidence>
<evidence type="ECO:0000256" key="7">
    <source>
        <dbReference type="ARBA" id="ARBA00022927"/>
    </source>
</evidence>
<dbReference type="InterPro" id="IPR013041">
    <property type="entry name" value="Clathrin_app_Ig-like_sf"/>
</dbReference>
<feature type="domain" description="GAE" evidence="11">
    <location>
        <begin position="638"/>
        <end position="757"/>
    </location>
</feature>
<dbReference type="InterPro" id="IPR027422">
    <property type="entry name" value="GGA1-3"/>
</dbReference>
<dbReference type="GO" id="GO:0031901">
    <property type="term" value="C:early endosome membrane"/>
    <property type="evidence" value="ECO:0007669"/>
    <property type="project" value="UniProtKB-SubCell"/>
</dbReference>
<dbReference type="PROSITE" id="PS50909">
    <property type="entry name" value="GAT"/>
    <property type="match status" value="1"/>
</dbReference>
<dbReference type="InterPro" id="IPR004152">
    <property type="entry name" value="GAT_dom"/>
</dbReference>
<evidence type="ECO:0000256" key="6">
    <source>
        <dbReference type="ARBA" id="ARBA00022843"/>
    </source>
</evidence>
<dbReference type="SMART" id="SM00288">
    <property type="entry name" value="VHS"/>
    <property type="match status" value="1"/>
</dbReference>
<dbReference type="Gene3D" id="1.25.40.90">
    <property type="match status" value="1"/>
</dbReference>
<evidence type="ECO:0000256" key="9">
    <source>
        <dbReference type="SAM" id="MobiDB-lite"/>
    </source>
</evidence>
<dbReference type="SUPFAM" id="SSF48464">
    <property type="entry name" value="ENTH/VHS domain"/>
    <property type="match status" value="1"/>
</dbReference>
<keyword evidence="8" id="KW-0333">Golgi apparatus</keyword>
<name>A0A7R9I3Y4_9NEOP</name>
<keyword evidence="7" id="KW-0653">Protein transport</keyword>
<dbReference type="InterPro" id="IPR008152">
    <property type="entry name" value="Clathrin_a/b/g-adaptin_app_Ig"/>
</dbReference>
<feature type="compositionally biased region" description="Polar residues" evidence="9">
    <location>
        <begin position="346"/>
        <end position="356"/>
    </location>
</feature>
<evidence type="ECO:0000256" key="3">
    <source>
        <dbReference type="ARBA" id="ARBA00008099"/>
    </source>
</evidence>
<evidence type="ECO:0000256" key="5">
    <source>
        <dbReference type="ARBA" id="ARBA00022753"/>
    </source>
</evidence>
<organism evidence="13">
    <name type="scientific">Timema bartmani</name>
    <dbReference type="NCBI Taxonomy" id="61472"/>
    <lineage>
        <taxon>Eukaryota</taxon>
        <taxon>Metazoa</taxon>
        <taxon>Ecdysozoa</taxon>
        <taxon>Arthropoda</taxon>
        <taxon>Hexapoda</taxon>
        <taxon>Insecta</taxon>
        <taxon>Pterygota</taxon>
        <taxon>Neoptera</taxon>
        <taxon>Polyneoptera</taxon>
        <taxon>Phasmatodea</taxon>
        <taxon>Timematodea</taxon>
        <taxon>Timematoidea</taxon>
        <taxon>Timematidae</taxon>
        <taxon>Timema</taxon>
    </lineage>
</organism>
<evidence type="ECO:0000259" key="12">
    <source>
        <dbReference type="PROSITE" id="PS50909"/>
    </source>
</evidence>
<dbReference type="GO" id="GO:0006886">
    <property type="term" value="P:intracellular protein transport"/>
    <property type="evidence" value="ECO:0007669"/>
    <property type="project" value="InterPro"/>
</dbReference>
<dbReference type="InterPro" id="IPR008153">
    <property type="entry name" value="GAE_dom"/>
</dbReference>
<dbReference type="EMBL" id="OD567461">
    <property type="protein sequence ID" value="CAD7445681.1"/>
    <property type="molecule type" value="Genomic_DNA"/>
</dbReference>
<dbReference type="AlphaFoldDB" id="A0A7R9I3Y4"/>
<keyword evidence="5" id="KW-0967">Endosome</keyword>
<dbReference type="GO" id="GO:0043130">
    <property type="term" value="F:ubiquitin binding"/>
    <property type="evidence" value="ECO:0007669"/>
    <property type="project" value="InterPro"/>
</dbReference>
<gene>
    <name evidence="13" type="ORF">TBIB3V08_LOCUS8031</name>
</gene>
<protein>
    <submittedName>
        <fullName evidence="13">Uncharacterized protein</fullName>
    </submittedName>
</protein>
<dbReference type="Gene3D" id="1.20.58.160">
    <property type="match status" value="1"/>
</dbReference>
<evidence type="ECO:0000256" key="1">
    <source>
        <dbReference type="ARBA" id="ARBA00004150"/>
    </source>
</evidence>
<dbReference type="PROSITE" id="PS50179">
    <property type="entry name" value="VHS"/>
    <property type="match status" value="1"/>
</dbReference>
<dbReference type="GO" id="GO:0031267">
    <property type="term" value="F:small GTPase binding"/>
    <property type="evidence" value="ECO:0007669"/>
    <property type="project" value="InterPro"/>
</dbReference>
<dbReference type="Pfam" id="PF02883">
    <property type="entry name" value="Alpha_adaptinC2"/>
    <property type="match status" value="1"/>
</dbReference>
<proteinExistence type="inferred from homology"/>
<sequence>MASDREIEVRSWSGVLRMFFLNGFPLSLHANAVRATNPRNPITDTAAVVELCNMLGKDPYTSHITTKSLATKVQSVQEWEALQALNTSDAGEIEVRISVKCTVAGFFQIDFPPSLYTNAVGKFRFLNEMIKLVSPKYLGNRTPTHVRHRVLSLMLAWTVEYPKETKIREAYDMLKKQGVVKDDQPMLHSGASADIPLALAPRPRSSIFEDEERSRLLQKLLQICKLWYSVACLFQDERRVEQNSRRLTELESVHNNVRLLSEMLDSYRVGQSSTEELDLIKELHQSCERLRPNVFRLASETQESEALLNEVLNVSDELGQVFDKYTAVIVHGKTLDPVFEPETGQSATSLLDLSTPSEERLPPVPTTLLNDQLADLGLSDKQSFSQPPASMPASKKSSNFEALGDIFQSITSTISPGKAFPLGGPNILQPVSLTQAASNAGDTSPASSEVQVKPDKLKAFKDLDALGESMLKQNLPTSCKLGSQFAKPPSKVPMNLLSRLPEPAPEPSKVVNSGPSLLSAGLSGTPAPTSDLYLDFLVGGPTKTEGGGGSFSGGSDLLNGDDSMVDLSEDVPEEANANKTLIKVEQTNVSRTPVTKDVVDTNVNSSGNNTVPPSPAKKLEVKPLADIFVHLESIKPGNIPPLTVLDEKNGISVVLHFAKERPRQDVSVIVVTTLSKNTSPLTNYLFQAVVPKTCKLRLQPPSGCDLPAYNPFLPPAAITQVLLIANPNKDPVSLKFMVSYLMEDETVTEMGEVEKLPLES</sequence>
<feature type="domain" description="GAT" evidence="12">
    <location>
        <begin position="241"/>
        <end position="330"/>
    </location>
</feature>
<accession>A0A7R9I3Y4</accession>
<dbReference type="GO" id="GO:0005802">
    <property type="term" value="C:trans-Golgi network"/>
    <property type="evidence" value="ECO:0007669"/>
    <property type="project" value="InterPro"/>
</dbReference>
<dbReference type="Pfam" id="PF00790">
    <property type="entry name" value="VHS"/>
    <property type="match status" value="1"/>
</dbReference>
<dbReference type="GO" id="GO:0034394">
    <property type="term" value="P:protein localization to cell surface"/>
    <property type="evidence" value="ECO:0007669"/>
    <property type="project" value="TreeGrafter"/>
</dbReference>
<dbReference type="PANTHER" id="PTHR45905">
    <property type="entry name" value="GOLGI-LOCALIZED, GAMMA-ADAPTIN EAR CONTAINING, ARF BINDING PROTEIN"/>
    <property type="match status" value="1"/>
</dbReference>
<feature type="region of interest" description="Disordered" evidence="9">
    <location>
        <begin position="346"/>
        <end position="365"/>
    </location>
</feature>
<keyword evidence="4" id="KW-0813">Transport</keyword>
<dbReference type="GO" id="GO:0035091">
    <property type="term" value="F:phosphatidylinositol binding"/>
    <property type="evidence" value="ECO:0007669"/>
    <property type="project" value="InterPro"/>
</dbReference>